<dbReference type="Pfam" id="PF00512">
    <property type="entry name" value="HisKA"/>
    <property type="match status" value="1"/>
</dbReference>
<comment type="caution">
    <text evidence="5">The sequence shown here is derived from an EMBL/GenBank/DDBJ whole genome shotgun (WGS) entry which is preliminary data.</text>
</comment>
<name>A0ABP9KI55_9SPHN</name>
<evidence type="ECO:0000256" key="3">
    <source>
        <dbReference type="SAM" id="MobiDB-lite"/>
    </source>
</evidence>
<feature type="region of interest" description="Disordered" evidence="3">
    <location>
        <begin position="226"/>
        <end position="245"/>
    </location>
</feature>
<reference evidence="6" key="1">
    <citation type="journal article" date="2019" name="Int. J. Syst. Evol. Microbiol.">
        <title>The Global Catalogue of Microorganisms (GCM) 10K type strain sequencing project: providing services to taxonomists for standard genome sequencing and annotation.</title>
        <authorList>
            <consortium name="The Broad Institute Genomics Platform"/>
            <consortium name="The Broad Institute Genome Sequencing Center for Infectious Disease"/>
            <person name="Wu L."/>
            <person name="Ma J."/>
        </authorList>
    </citation>
    <scope>NUCLEOTIDE SEQUENCE [LARGE SCALE GENOMIC DNA]</scope>
    <source>
        <strain evidence="6">JCM 18014</strain>
    </source>
</reference>
<protein>
    <recommendedName>
        <fullName evidence="2">histidine kinase</fullName>
        <ecNumber evidence="2">2.7.13.3</ecNumber>
    </recommendedName>
</protein>
<feature type="region of interest" description="Disordered" evidence="3">
    <location>
        <begin position="187"/>
        <end position="215"/>
    </location>
</feature>
<dbReference type="RefSeq" id="WP_346033515.1">
    <property type="nucleotide sequence ID" value="NZ_BAABHV010000021.1"/>
</dbReference>
<organism evidence="5 6">
    <name type="scientific">Erythrobacter westpacificensis</name>
    <dbReference type="NCBI Taxonomy" id="1055231"/>
    <lineage>
        <taxon>Bacteria</taxon>
        <taxon>Pseudomonadati</taxon>
        <taxon>Pseudomonadota</taxon>
        <taxon>Alphaproteobacteria</taxon>
        <taxon>Sphingomonadales</taxon>
        <taxon>Erythrobacteraceae</taxon>
        <taxon>Erythrobacter/Porphyrobacter group</taxon>
        <taxon>Erythrobacter</taxon>
    </lineage>
</organism>
<dbReference type="SUPFAM" id="SSF47384">
    <property type="entry name" value="Homodimeric domain of signal transducing histidine kinase"/>
    <property type="match status" value="1"/>
</dbReference>
<evidence type="ECO:0000313" key="5">
    <source>
        <dbReference type="EMBL" id="GAA5059389.1"/>
    </source>
</evidence>
<evidence type="ECO:0000313" key="6">
    <source>
        <dbReference type="Proteomes" id="UP001500518"/>
    </source>
</evidence>
<gene>
    <name evidence="5" type="ORF">GCM10023208_26660</name>
</gene>
<dbReference type="CDD" id="cd00082">
    <property type="entry name" value="HisKA"/>
    <property type="match status" value="1"/>
</dbReference>
<dbReference type="InterPro" id="IPR003661">
    <property type="entry name" value="HisK_dim/P_dom"/>
</dbReference>
<dbReference type="Gene3D" id="1.10.287.130">
    <property type="match status" value="1"/>
</dbReference>
<dbReference type="Proteomes" id="UP001500518">
    <property type="component" value="Unassembled WGS sequence"/>
</dbReference>
<evidence type="ECO:0000256" key="1">
    <source>
        <dbReference type="ARBA" id="ARBA00000085"/>
    </source>
</evidence>
<comment type="catalytic activity">
    <reaction evidence="1">
        <text>ATP + protein L-histidine = ADP + protein N-phospho-L-histidine.</text>
        <dbReference type="EC" id="2.7.13.3"/>
    </reaction>
</comment>
<dbReference type="EC" id="2.7.13.3" evidence="2"/>
<feature type="compositionally biased region" description="Low complexity" evidence="3">
    <location>
        <begin position="188"/>
        <end position="205"/>
    </location>
</feature>
<sequence>MFDDRLATVLRMRAGNEAGLRTQFRQLLDLLGTREMAISGKAMARLARSANALSPSELNRILIRPALAIGDMRLATIAGFVRLHQLQASIPQEDQSAILREPGLRLRNPEFVAFLAEGEPKPAAAAVATARLTEDEWLALIPRLPVTARGFLRHRRDLTPAVKQMLERLGVQDLVLPTSQIARREEAAAPLAGPAANEPAPGVKPSGPPPPLEGIGELRRRITAFQEGRRQGRASPRLPLGDRASQEDHISRGVIDLVTDASGTVVRADGMVGPMLAGLKLAAPVPGELVDFGDDVAATLRRRLPVRGALITIAAAPEVSGEWRMHGAPLFAHHTGNFDGYSLRLYRPNRPPIEEQVDTPGDAMRQVLHELRTPVNAIQGFAEIIQQQIFGPAPHEYRAHAASIAGDAATLLAGFDEVDRLVKLESGAMKLEEGATDLREALTDTVERLDRVLRARSAGFSLRVSGSPFHVAMDRSEAMALCWRLLATAAGALGPGEEAQLELNGDGENVHLSLGIPESLRSAAPDTSRDSQRRRAISAGMFGPRFTFRLAEVEARAAGGSLECEEDRVTLHLPALTSTGAPHSSSGYGTGG</sequence>
<proteinExistence type="predicted"/>
<dbReference type="InterPro" id="IPR036097">
    <property type="entry name" value="HisK_dim/P_sf"/>
</dbReference>
<evidence type="ECO:0000259" key="4">
    <source>
        <dbReference type="SMART" id="SM00388"/>
    </source>
</evidence>
<feature type="domain" description="Signal transduction histidine kinase dimerisation/phosphoacceptor" evidence="4">
    <location>
        <begin position="359"/>
        <end position="427"/>
    </location>
</feature>
<keyword evidence="6" id="KW-1185">Reference proteome</keyword>
<dbReference type="SMART" id="SM00388">
    <property type="entry name" value="HisKA"/>
    <property type="match status" value="1"/>
</dbReference>
<accession>A0ABP9KI55</accession>
<evidence type="ECO:0000256" key="2">
    <source>
        <dbReference type="ARBA" id="ARBA00012438"/>
    </source>
</evidence>
<dbReference type="EMBL" id="BAABHV010000021">
    <property type="protein sequence ID" value="GAA5059389.1"/>
    <property type="molecule type" value="Genomic_DNA"/>
</dbReference>